<dbReference type="InterPro" id="IPR045169">
    <property type="entry name" value="NO2/SO3_Rdtase_4Fe4S_prot"/>
</dbReference>
<keyword evidence="5" id="KW-0732">Signal</keyword>
<dbReference type="Proteomes" id="UP001054252">
    <property type="component" value="Unassembled WGS sequence"/>
</dbReference>
<dbReference type="AlphaFoldDB" id="A0AAV5KCP9"/>
<feature type="signal peptide" evidence="5">
    <location>
        <begin position="1"/>
        <end position="17"/>
    </location>
</feature>
<dbReference type="PANTHER" id="PTHR11493">
    <property type="entry name" value="SULFITE REDUCTASE [NADPH] SUBUNIT BETA-RELATED"/>
    <property type="match status" value="1"/>
</dbReference>
<dbReference type="SUPFAM" id="SSF56014">
    <property type="entry name" value="Nitrite and sulphite reductase 4Fe-4S domain-like"/>
    <property type="match status" value="1"/>
</dbReference>
<protein>
    <recommendedName>
        <fullName evidence="8">Secreted protein</fullName>
    </recommendedName>
</protein>
<dbReference type="GO" id="GO:0016002">
    <property type="term" value="F:sulfite reductase activity"/>
    <property type="evidence" value="ECO:0007669"/>
    <property type="project" value="TreeGrafter"/>
</dbReference>
<dbReference type="EMBL" id="BPVZ01000059">
    <property type="protein sequence ID" value="GKV22280.1"/>
    <property type="molecule type" value="Genomic_DNA"/>
</dbReference>
<dbReference type="GO" id="GO:0050311">
    <property type="term" value="F:sulfite reductase (ferredoxin) activity"/>
    <property type="evidence" value="ECO:0007669"/>
    <property type="project" value="TreeGrafter"/>
</dbReference>
<dbReference type="GO" id="GO:0009570">
    <property type="term" value="C:chloroplast stroma"/>
    <property type="evidence" value="ECO:0007669"/>
    <property type="project" value="TreeGrafter"/>
</dbReference>
<accession>A0AAV5KCP9</accession>
<name>A0AAV5KCP9_9ROSI</name>
<comment type="caution">
    <text evidence="6">The sequence shown here is derived from an EMBL/GenBank/DDBJ whole genome shotgun (WGS) entry which is preliminary data.</text>
</comment>
<keyword evidence="4" id="KW-0411">Iron-sulfur</keyword>
<dbReference type="GO" id="GO:0020037">
    <property type="term" value="F:heme binding"/>
    <property type="evidence" value="ECO:0007669"/>
    <property type="project" value="InterPro"/>
</dbReference>
<evidence type="ECO:0000313" key="6">
    <source>
        <dbReference type="EMBL" id="GKV22280.1"/>
    </source>
</evidence>
<evidence type="ECO:0000256" key="1">
    <source>
        <dbReference type="ARBA" id="ARBA00001966"/>
    </source>
</evidence>
<proteinExistence type="predicted"/>
<evidence type="ECO:0000256" key="5">
    <source>
        <dbReference type="SAM" id="SignalP"/>
    </source>
</evidence>
<evidence type="ECO:0000313" key="7">
    <source>
        <dbReference type="Proteomes" id="UP001054252"/>
    </source>
</evidence>
<dbReference type="PANTHER" id="PTHR11493:SF47">
    <property type="entry name" value="SULFITE REDUCTASE [NADPH] SUBUNIT BETA"/>
    <property type="match status" value="1"/>
</dbReference>
<keyword evidence="7" id="KW-1185">Reference proteome</keyword>
<evidence type="ECO:0000256" key="4">
    <source>
        <dbReference type="ARBA" id="ARBA00023014"/>
    </source>
</evidence>
<dbReference type="GO" id="GO:0046872">
    <property type="term" value="F:metal ion binding"/>
    <property type="evidence" value="ECO:0007669"/>
    <property type="project" value="UniProtKB-KW"/>
</dbReference>
<dbReference type="GO" id="GO:0000103">
    <property type="term" value="P:sulfate assimilation"/>
    <property type="evidence" value="ECO:0007669"/>
    <property type="project" value="TreeGrafter"/>
</dbReference>
<dbReference type="GO" id="GO:0009337">
    <property type="term" value="C:sulfite reductase complex (NADPH)"/>
    <property type="evidence" value="ECO:0007669"/>
    <property type="project" value="TreeGrafter"/>
</dbReference>
<reference evidence="6 7" key="1">
    <citation type="journal article" date="2021" name="Commun. Biol.">
        <title>The genome of Shorea leprosula (Dipterocarpaceae) highlights the ecological relevance of drought in aseasonal tropical rainforests.</title>
        <authorList>
            <person name="Ng K.K.S."/>
            <person name="Kobayashi M.J."/>
            <person name="Fawcett J.A."/>
            <person name="Hatakeyama M."/>
            <person name="Paape T."/>
            <person name="Ng C.H."/>
            <person name="Ang C.C."/>
            <person name="Tnah L.H."/>
            <person name="Lee C.T."/>
            <person name="Nishiyama T."/>
            <person name="Sese J."/>
            <person name="O'Brien M.J."/>
            <person name="Copetti D."/>
            <person name="Mohd Noor M.I."/>
            <person name="Ong R.C."/>
            <person name="Putra M."/>
            <person name="Sireger I.Z."/>
            <person name="Indrioko S."/>
            <person name="Kosugi Y."/>
            <person name="Izuno A."/>
            <person name="Isagi Y."/>
            <person name="Lee S.L."/>
            <person name="Shimizu K.K."/>
        </authorList>
    </citation>
    <scope>NUCLEOTIDE SEQUENCE [LARGE SCALE GENOMIC DNA]</scope>
    <source>
        <strain evidence="6">214</strain>
    </source>
</reference>
<evidence type="ECO:0008006" key="8">
    <source>
        <dbReference type="Google" id="ProtNLM"/>
    </source>
</evidence>
<keyword evidence="3" id="KW-0408">Iron</keyword>
<gene>
    <name evidence="6" type="ORF">SLEP1_g32162</name>
</gene>
<feature type="chain" id="PRO_5043405755" description="Secreted protein" evidence="5">
    <location>
        <begin position="18"/>
        <end position="87"/>
    </location>
</feature>
<sequence>MFCLLHVINCIPLHCFSSFTPHLKSCGCDQHPRHVDPLNITAMACPALPLCPLAITEAERGMPRLLKRVRAVFEKFLSLSSLFLLLL</sequence>
<evidence type="ECO:0000256" key="2">
    <source>
        <dbReference type="ARBA" id="ARBA00022723"/>
    </source>
</evidence>
<keyword evidence="2" id="KW-0479">Metal-binding</keyword>
<dbReference type="InterPro" id="IPR045854">
    <property type="entry name" value="NO2/SO3_Rdtase_4Fe4S_sf"/>
</dbReference>
<dbReference type="GO" id="GO:0051536">
    <property type="term" value="F:iron-sulfur cluster binding"/>
    <property type="evidence" value="ECO:0007669"/>
    <property type="project" value="UniProtKB-KW"/>
</dbReference>
<evidence type="ECO:0000256" key="3">
    <source>
        <dbReference type="ARBA" id="ARBA00023004"/>
    </source>
</evidence>
<comment type="cofactor">
    <cofactor evidence="1">
        <name>[4Fe-4S] cluster</name>
        <dbReference type="ChEBI" id="CHEBI:49883"/>
    </cofactor>
</comment>
<organism evidence="6 7">
    <name type="scientific">Rubroshorea leprosula</name>
    <dbReference type="NCBI Taxonomy" id="152421"/>
    <lineage>
        <taxon>Eukaryota</taxon>
        <taxon>Viridiplantae</taxon>
        <taxon>Streptophyta</taxon>
        <taxon>Embryophyta</taxon>
        <taxon>Tracheophyta</taxon>
        <taxon>Spermatophyta</taxon>
        <taxon>Magnoliopsida</taxon>
        <taxon>eudicotyledons</taxon>
        <taxon>Gunneridae</taxon>
        <taxon>Pentapetalae</taxon>
        <taxon>rosids</taxon>
        <taxon>malvids</taxon>
        <taxon>Malvales</taxon>
        <taxon>Dipterocarpaceae</taxon>
        <taxon>Rubroshorea</taxon>
    </lineage>
</organism>